<feature type="compositionally biased region" description="Basic and acidic residues" evidence="1">
    <location>
        <begin position="45"/>
        <end position="56"/>
    </location>
</feature>
<protein>
    <submittedName>
        <fullName evidence="2">Uncharacterized protein</fullName>
    </submittedName>
</protein>
<dbReference type="Proteomes" id="UP000017559">
    <property type="component" value="Unassembled WGS sequence"/>
</dbReference>
<accession>V2WLG8</accession>
<dbReference type="KEGG" id="mrr:Moror_1877"/>
<comment type="caution">
    <text evidence="2">The sequence shown here is derived from an EMBL/GenBank/DDBJ whole genome shotgun (WGS) entry which is preliminary data.</text>
</comment>
<reference evidence="2 3" key="1">
    <citation type="journal article" date="2014" name="BMC Genomics">
        <title>Genome and secretome analysis of the hemibiotrophic fungal pathogen, Moniliophthora roreri, which causes frosty pod rot disease of cacao: mechanisms of the biotrophic and necrotrophic phases.</title>
        <authorList>
            <person name="Meinhardt L.W."/>
            <person name="Costa G.G.L."/>
            <person name="Thomazella D.P.T."/>
            <person name="Teixeira P.J.P.L."/>
            <person name="Carazzolle M.F."/>
            <person name="Schuster S.C."/>
            <person name="Carlson J.E."/>
            <person name="Guiltinan M.J."/>
            <person name="Mieczkowski P."/>
            <person name="Farmer A."/>
            <person name="Ramaraj T."/>
            <person name="Crozier J."/>
            <person name="Davis R.E."/>
            <person name="Shao J."/>
            <person name="Melnick R.L."/>
            <person name="Pereira G.A.G."/>
            <person name="Bailey B.A."/>
        </authorList>
    </citation>
    <scope>NUCLEOTIDE SEQUENCE [LARGE SCALE GENOMIC DNA]</scope>
    <source>
        <strain evidence="2 3">MCA 2997</strain>
    </source>
</reference>
<feature type="region of interest" description="Disordered" evidence="1">
    <location>
        <begin position="33"/>
        <end position="97"/>
    </location>
</feature>
<sequence length="97" mass="10564">MSDWSQVIKRITEIGHWPADYFLPIPGFSEEPAAQATDASIPATHIDHDHYPRVEDENGVPQSDHEMDDDSQGSVLGSVERGEQGNKVGGVGADEHV</sequence>
<dbReference type="HOGENOM" id="CLU_2347193_0_0_1"/>
<evidence type="ECO:0000313" key="2">
    <source>
        <dbReference type="EMBL" id="ESK87673.1"/>
    </source>
</evidence>
<proteinExistence type="predicted"/>
<dbReference type="EMBL" id="AWSO01000755">
    <property type="protein sequence ID" value="ESK87673.1"/>
    <property type="molecule type" value="Genomic_DNA"/>
</dbReference>
<keyword evidence="3" id="KW-1185">Reference proteome</keyword>
<organism evidence="2 3">
    <name type="scientific">Moniliophthora roreri (strain MCA 2997)</name>
    <name type="common">Cocoa frosty pod rot fungus</name>
    <name type="synonym">Crinipellis roreri</name>
    <dbReference type="NCBI Taxonomy" id="1381753"/>
    <lineage>
        <taxon>Eukaryota</taxon>
        <taxon>Fungi</taxon>
        <taxon>Dikarya</taxon>
        <taxon>Basidiomycota</taxon>
        <taxon>Agaricomycotina</taxon>
        <taxon>Agaricomycetes</taxon>
        <taxon>Agaricomycetidae</taxon>
        <taxon>Agaricales</taxon>
        <taxon>Marasmiineae</taxon>
        <taxon>Marasmiaceae</taxon>
        <taxon>Moniliophthora</taxon>
    </lineage>
</organism>
<feature type="compositionally biased region" description="Gly residues" evidence="1">
    <location>
        <begin position="87"/>
        <end position="97"/>
    </location>
</feature>
<evidence type="ECO:0000313" key="3">
    <source>
        <dbReference type="Proteomes" id="UP000017559"/>
    </source>
</evidence>
<dbReference type="AlphaFoldDB" id="V2WLG8"/>
<evidence type="ECO:0000256" key="1">
    <source>
        <dbReference type="SAM" id="MobiDB-lite"/>
    </source>
</evidence>
<name>V2WLG8_MONRO</name>
<gene>
    <name evidence="2" type="ORF">Moror_1877</name>
</gene>